<organism evidence="8 9">
    <name type="scientific">Herbidospora galbida</name>
    <dbReference type="NCBI Taxonomy" id="2575442"/>
    <lineage>
        <taxon>Bacteria</taxon>
        <taxon>Bacillati</taxon>
        <taxon>Actinomycetota</taxon>
        <taxon>Actinomycetes</taxon>
        <taxon>Streptosporangiales</taxon>
        <taxon>Streptosporangiaceae</taxon>
        <taxon>Herbidospora</taxon>
    </lineage>
</organism>
<dbReference type="InterPro" id="IPR043149">
    <property type="entry name" value="TagF_N"/>
</dbReference>
<dbReference type="SUPFAM" id="SSF53448">
    <property type="entry name" value="Nucleotide-diphospho-sugar transferases"/>
    <property type="match status" value="1"/>
</dbReference>
<comment type="similarity">
    <text evidence="2">Belongs to the CDP-glycerol glycerophosphotransferase family.</text>
</comment>
<name>A0A4U3MNA9_9ACTN</name>
<evidence type="ECO:0000256" key="4">
    <source>
        <dbReference type="ARBA" id="ARBA00022679"/>
    </source>
</evidence>
<dbReference type="InterPro" id="IPR001173">
    <property type="entry name" value="Glyco_trans_2-like"/>
</dbReference>
<dbReference type="AlphaFoldDB" id="A0A4U3MNA9"/>
<dbReference type="SUPFAM" id="SSF53756">
    <property type="entry name" value="UDP-Glycosyltransferase/glycogen phosphorylase"/>
    <property type="match status" value="1"/>
</dbReference>
<dbReference type="Pfam" id="PF00535">
    <property type="entry name" value="Glycos_transf_2"/>
    <property type="match status" value="1"/>
</dbReference>
<sequence>MAARPAVTVVVITYNDAARLPRAVHSLYAQTLRDLEIIVVDDASTDDTADVAGRFPGVRYIRLERNSGGSGAPRNAGLDAARAPYVMFLDSDDELPRHACKALLTEIERTGADFVAGQIMRHYEAGGTSAPYYPELFARRRVVEGIRAEPGLFLDGFSTNKIYDVDFLRRHDLRFREDLHYEDHVFTARLYARAERFAVVPWPVYLWHRAAGENPSISLSLRDVANARARVSAAESADQALRDAGMGDLVAHRQARFVQHDLRVYLNALPRFDAVWAKEMAAVVRPYLERLEEGVLERADPMTRVCGELVLRDRVEDLCVAARSLTGPKAPPRHAVRVDGLTYWGTEPDPAFEITAMRLAELPFSEARLRNEVTEISASGSVLSMSITTYDPFGIVGLDTVADLIAKKHRIRLMPRRQPDGTIQTEVALDLATIPPGRSCAYEPRLGFTRPLDGHTTSDPLLVGAGLEPLALKTKGYEITARPFGDTATLRLHWRRTGLLRTLARRPSIRPHALRAAGLPMRLRRRLAVRDVKLAVYKVLIRVVPRKKDLVLFEADCGRGYTGHPRYIHEELVRRGSHLRAVWSRSSGAFPGHVTTVRRMSWRHIWTMARAGWWVDSHGMPLGFPKPRGTRYLQTWHGQGVKSIGLDAPDLRGDFPGPREEWRANVARWDALVSPGAEFERTFVPSNEYAGPILRHGSPRCDVLFHGDPEAAARVRRTLEIPAAKKIVVYAPTYRDHSPGASVRADLRALAAELGDEWILVLRTHPIEKHVIPQDLRWFARQAGGYPEVNDLLLAADVLVTDYSSLMCDFAVTGKPMVFLVDDWETYRKTERGSCYDLPEIAPGPCVTTTRDLAAAIRDPWSPERYAAFRRTWCAEERGHAAARVVDAFFEGVTPEMPVAVIPQPTEAAL</sequence>
<evidence type="ECO:0000256" key="3">
    <source>
        <dbReference type="ARBA" id="ARBA00022475"/>
    </source>
</evidence>
<evidence type="ECO:0000256" key="1">
    <source>
        <dbReference type="ARBA" id="ARBA00004202"/>
    </source>
</evidence>
<keyword evidence="3" id="KW-1003">Cell membrane</keyword>
<dbReference type="PANTHER" id="PTHR37316:SF3">
    <property type="entry name" value="TEICHOIC ACID GLYCEROL-PHOSPHATE TRANSFERASE"/>
    <property type="match status" value="1"/>
</dbReference>
<keyword evidence="5" id="KW-0777">Teichoic acid biosynthesis</keyword>
<dbReference type="GO" id="GO:0047355">
    <property type="term" value="F:CDP-glycerol glycerophosphotransferase activity"/>
    <property type="evidence" value="ECO:0007669"/>
    <property type="project" value="InterPro"/>
</dbReference>
<dbReference type="Gene3D" id="3.40.50.12580">
    <property type="match status" value="1"/>
</dbReference>
<keyword evidence="6" id="KW-0472">Membrane</keyword>
<protein>
    <submittedName>
        <fullName evidence="8">Glycosyltransferase</fullName>
    </submittedName>
</protein>
<dbReference type="Proteomes" id="UP000308705">
    <property type="component" value="Unassembled WGS sequence"/>
</dbReference>
<evidence type="ECO:0000256" key="6">
    <source>
        <dbReference type="ARBA" id="ARBA00023136"/>
    </source>
</evidence>
<evidence type="ECO:0000256" key="5">
    <source>
        <dbReference type="ARBA" id="ARBA00022944"/>
    </source>
</evidence>
<dbReference type="CDD" id="cd00761">
    <property type="entry name" value="Glyco_tranf_GTA_type"/>
    <property type="match status" value="1"/>
</dbReference>
<proteinExistence type="inferred from homology"/>
<dbReference type="Gene3D" id="3.90.550.10">
    <property type="entry name" value="Spore Coat Polysaccharide Biosynthesis Protein SpsA, Chain A"/>
    <property type="match status" value="1"/>
</dbReference>
<keyword evidence="4 8" id="KW-0808">Transferase</keyword>
<comment type="caution">
    <text evidence="8">The sequence shown here is derived from an EMBL/GenBank/DDBJ whole genome shotgun (WGS) entry which is preliminary data.</text>
</comment>
<gene>
    <name evidence="8" type="ORF">FDA94_04685</name>
</gene>
<dbReference type="InterPro" id="IPR007554">
    <property type="entry name" value="Glycerophosphate_synth"/>
</dbReference>
<dbReference type="InterPro" id="IPR043148">
    <property type="entry name" value="TagF_C"/>
</dbReference>
<evidence type="ECO:0000313" key="9">
    <source>
        <dbReference type="Proteomes" id="UP000308705"/>
    </source>
</evidence>
<dbReference type="InterPro" id="IPR029044">
    <property type="entry name" value="Nucleotide-diphossugar_trans"/>
</dbReference>
<dbReference type="GO" id="GO:0019350">
    <property type="term" value="P:teichoic acid biosynthetic process"/>
    <property type="evidence" value="ECO:0007669"/>
    <property type="project" value="UniProtKB-KW"/>
</dbReference>
<comment type="subcellular location">
    <subcellularLocation>
        <location evidence="1">Cell membrane</location>
        <topology evidence="1">Peripheral membrane protein</topology>
    </subcellularLocation>
</comment>
<accession>A0A4U3MNA9</accession>
<reference evidence="8 9" key="1">
    <citation type="submission" date="2019-04" db="EMBL/GenBank/DDBJ databases">
        <title>Herbidospora sp. NEAU-GS14.nov., a novel actinomycete isolated from soil.</title>
        <authorList>
            <person name="Han L."/>
        </authorList>
    </citation>
    <scope>NUCLEOTIDE SEQUENCE [LARGE SCALE GENOMIC DNA]</scope>
    <source>
        <strain evidence="8 9">NEAU-GS14</strain>
    </source>
</reference>
<dbReference type="PANTHER" id="PTHR37316">
    <property type="entry name" value="TEICHOIC ACID GLYCEROL-PHOSPHATE PRIMASE"/>
    <property type="match status" value="1"/>
</dbReference>
<dbReference type="Gene3D" id="3.40.50.11820">
    <property type="match status" value="1"/>
</dbReference>
<evidence type="ECO:0000259" key="7">
    <source>
        <dbReference type="Pfam" id="PF00535"/>
    </source>
</evidence>
<dbReference type="Pfam" id="PF04464">
    <property type="entry name" value="Glyphos_transf"/>
    <property type="match status" value="1"/>
</dbReference>
<dbReference type="EMBL" id="SZQA01000002">
    <property type="protein sequence ID" value="TKK91051.1"/>
    <property type="molecule type" value="Genomic_DNA"/>
</dbReference>
<dbReference type="GO" id="GO:0005886">
    <property type="term" value="C:plasma membrane"/>
    <property type="evidence" value="ECO:0007669"/>
    <property type="project" value="UniProtKB-SubCell"/>
</dbReference>
<feature type="domain" description="Glycosyltransferase 2-like" evidence="7">
    <location>
        <begin position="8"/>
        <end position="169"/>
    </location>
</feature>
<dbReference type="OrthoDB" id="3183633at2"/>
<keyword evidence="9" id="KW-1185">Reference proteome</keyword>
<evidence type="ECO:0000313" key="8">
    <source>
        <dbReference type="EMBL" id="TKK91051.1"/>
    </source>
</evidence>
<evidence type="ECO:0000256" key="2">
    <source>
        <dbReference type="ARBA" id="ARBA00010488"/>
    </source>
</evidence>
<dbReference type="InterPro" id="IPR051612">
    <property type="entry name" value="Teichoic_Acid_Biosynth"/>
</dbReference>